<evidence type="ECO:0000313" key="4">
    <source>
        <dbReference type="Proteomes" id="UP000306808"/>
    </source>
</evidence>
<feature type="chain" id="PRO_5020182586" evidence="2">
    <location>
        <begin position="20"/>
        <end position="106"/>
    </location>
</feature>
<organism evidence="3 4">
    <name type="scientific">Sphingobacterium olei</name>
    <dbReference type="NCBI Taxonomy" id="2571155"/>
    <lineage>
        <taxon>Bacteria</taxon>
        <taxon>Pseudomonadati</taxon>
        <taxon>Bacteroidota</taxon>
        <taxon>Sphingobacteriia</taxon>
        <taxon>Sphingobacteriales</taxon>
        <taxon>Sphingobacteriaceae</taxon>
        <taxon>Sphingobacterium</taxon>
    </lineage>
</organism>
<keyword evidence="4" id="KW-1185">Reference proteome</keyword>
<comment type="caution">
    <text evidence="3">The sequence shown here is derived from an EMBL/GenBank/DDBJ whole genome shotgun (WGS) entry which is preliminary data.</text>
</comment>
<feature type="signal peptide" evidence="2">
    <location>
        <begin position="1"/>
        <end position="19"/>
    </location>
</feature>
<dbReference type="EMBL" id="SUME01000005">
    <property type="protein sequence ID" value="TJZ59963.1"/>
    <property type="molecule type" value="Genomic_DNA"/>
</dbReference>
<evidence type="ECO:0000256" key="1">
    <source>
        <dbReference type="SAM" id="MobiDB-lite"/>
    </source>
</evidence>
<accession>A0A4U0NYT5</accession>
<keyword evidence="2" id="KW-0732">Signal</keyword>
<sequence length="106" mass="11715">MKYLFLIGLGLLVSHRIYAAPITREENLTFLLEQDTTGKSSRVQETVVQKKEKSGDDKTQTVSAVIKKVPKAKNQAVPKTIGVTSIQINTPKVVPVKVNTQVKIKL</sequence>
<feature type="compositionally biased region" description="Polar residues" evidence="1">
    <location>
        <begin position="36"/>
        <end position="47"/>
    </location>
</feature>
<feature type="region of interest" description="Disordered" evidence="1">
    <location>
        <begin position="36"/>
        <end position="56"/>
    </location>
</feature>
<dbReference type="Proteomes" id="UP000306808">
    <property type="component" value="Unassembled WGS sequence"/>
</dbReference>
<evidence type="ECO:0000256" key="2">
    <source>
        <dbReference type="SAM" id="SignalP"/>
    </source>
</evidence>
<dbReference type="RefSeq" id="WP_136901905.1">
    <property type="nucleotide sequence ID" value="NZ_SUME01000005.1"/>
</dbReference>
<proteinExistence type="predicted"/>
<gene>
    <name evidence="3" type="ORF">FAZ15_13825</name>
</gene>
<evidence type="ECO:0000313" key="3">
    <source>
        <dbReference type="EMBL" id="TJZ59963.1"/>
    </source>
</evidence>
<reference evidence="3 4" key="1">
    <citation type="submission" date="2019-04" db="EMBL/GenBank/DDBJ databases">
        <title>Sphingobacterium olei sp. nov., isolated from oil-contaminated soil.</title>
        <authorList>
            <person name="Liu B."/>
        </authorList>
    </citation>
    <scope>NUCLEOTIDE SEQUENCE [LARGE SCALE GENOMIC DNA]</scope>
    <source>
        <strain evidence="3 4">HAL-9</strain>
    </source>
</reference>
<protein>
    <submittedName>
        <fullName evidence="3">Uncharacterized protein</fullName>
    </submittedName>
</protein>
<dbReference type="AlphaFoldDB" id="A0A4U0NYT5"/>
<name>A0A4U0NYT5_9SPHI</name>